<evidence type="ECO:0000256" key="5">
    <source>
        <dbReference type="ARBA" id="ARBA00022989"/>
    </source>
</evidence>
<organism evidence="9 10">
    <name type="scientific">Perkinsus chesapeaki</name>
    <name type="common">Clam parasite</name>
    <name type="synonym">Perkinsus andrewsi</name>
    <dbReference type="NCBI Taxonomy" id="330153"/>
    <lineage>
        <taxon>Eukaryota</taxon>
        <taxon>Sar</taxon>
        <taxon>Alveolata</taxon>
        <taxon>Perkinsozoa</taxon>
        <taxon>Perkinsea</taxon>
        <taxon>Perkinsida</taxon>
        <taxon>Perkinsidae</taxon>
        <taxon>Perkinsus</taxon>
    </lineage>
</organism>
<feature type="transmembrane region" description="Helical" evidence="8">
    <location>
        <begin position="345"/>
        <end position="366"/>
    </location>
</feature>
<comment type="subcellular location">
    <subcellularLocation>
        <location evidence="1">Membrane</location>
        <topology evidence="1">Multi-pass membrane protein</topology>
    </subcellularLocation>
</comment>
<proteinExistence type="inferred from homology"/>
<dbReference type="EMBL" id="JAAPAO010001101">
    <property type="protein sequence ID" value="KAF4651202.1"/>
    <property type="molecule type" value="Genomic_DNA"/>
</dbReference>
<dbReference type="SUPFAM" id="SSF103473">
    <property type="entry name" value="MFS general substrate transporter"/>
    <property type="match status" value="1"/>
</dbReference>
<keyword evidence="6 8" id="KW-0472">Membrane</keyword>
<dbReference type="InterPro" id="IPR036259">
    <property type="entry name" value="MFS_trans_sf"/>
</dbReference>
<dbReference type="Pfam" id="PF03092">
    <property type="entry name" value="BT1"/>
    <property type="match status" value="1"/>
</dbReference>
<feature type="transmembrane region" description="Helical" evidence="8">
    <location>
        <begin position="446"/>
        <end position="468"/>
    </location>
</feature>
<evidence type="ECO:0000256" key="8">
    <source>
        <dbReference type="SAM" id="Phobius"/>
    </source>
</evidence>
<dbReference type="GO" id="GO:0016020">
    <property type="term" value="C:membrane"/>
    <property type="evidence" value="ECO:0007669"/>
    <property type="project" value="UniProtKB-SubCell"/>
</dbReference>
<evidence type="ECO:0000256" key="2">
    <source>
        <dbReference type="ARBA" id="ARBA00007015"/>
    </source>
</evidence>
<reference evidence="9 10" key="1">
    <citation type="submission" date="2020-04" db="EMBL/GenBank/DDBJ databases">
        <title>Perkinsus chesapeaki whole genome sequence.</title>
        <authorList>
            <person name="Bogema D.R."/>
        </authorList>
    </citation>
    <scope>NUCLEOTIDE SEQUENCE [LARGE SCALE GENOMIC DNA]</scope>
    <source>
        <strain evidence="9">ATCC PRA-425</strain>
    </source>
</reference>
<accession>A0A7J6KWD2</accession>
<keyword evidence="4 8" id="KW-0812">Transmembrane</keyword>
<feature type="transmembrane region" description="Helical" evidence="8">
    <location>
        <begin position="175"/>
        <end position="195"/>
    </location>
</feature>
<dbReference type="PANTHER" id="PTHR31585:SF51">
    <property type="entry name" value="TRANSPORTER, PUTATIVE-RELATED"/>
    <property type="match status" value="1"/>
</dbReference>
<evidence type="ECO:0000256" key="6">
    <source>
        <dbReference type="ARBA" id="ARBA00023136"/>
    </source>
</evidence>
<feature type="transmembrane region" description="Helical" evidence="8">
    <location>
        <begin position="46"/>
        <end position="64"/>
    </location>
</feature>
<feature type="transmembrane region" description="Helical" evidence="8">
    <location>
        <begin position="106"/>
        <end position="129"/>
    </location>
</feature>
<keyword evidence="3" id="KW-0813">Transport</keyword>
<feature type="transmembrane region" description="Helical" evidence="8">
    <location>
        <begin position="280"/>
        <end position="300"/>
    </location>
</feature>
<protein>
    <recommendedName>
        <fullName evidence="11">Major facilitator super domain-containing protein 3</fullName>
    </recommendedName>
</protein>
<feature type="transmembrane region" description="Helical" evidence="8">
    <location>
        <begin position="488"/>
        <end position="512"/>
    </location>
</feature>
<comment type="caution">
    <text evidence="9">The sequence shown here is derived from an EMBL/GenBank/DDBJ whole genome shotgun (WGS) entry which is preliminary data.</text>
</comment>
<dbReference type="PANTHER" id="PTHR31585">
    <property type="entry name" value="FOLATE-BIOPTERIN TRANSPORTER 1, CHLOROPLASTIC"/>
    <property type="match status" value="1"/>
</dbReference>
<keyword evidence="5 8" id="KW-1133">Transmembrane helix</keyword>
<comment type="similarity">
    <text evidence="2">Belongs to the major facilitator superfamily. Folate-biopterin transporter (TC 2.A.71) family.</text>
</comment>
<evidence type="ECO:0000256" key="1">
    <source>
        <dbReference type="ARBA" id="ARBA00004141"/>
    </source>
</evidence>
<feature type="transmembrane region" description="Helical" evidence="8">
    <location>
        <begin position="207"/>
        <end position="227"/>
    </location>
</feature>
<feature type="transmembrane region" description="Helical" evidence="8">
    <location>
        <begin position="378"/>
        <end position="397"/>
    </location>
</feature>
<evidence type="ECO:0000313" key="9">
    <source>
        <dbReference type="EMBL" id="KAF4651202.1"/>
    </source>
</evidence>
<evidence type="ECO:0000313" key="10">
    <source>
        <dbReference type="Proteomes" id="UP000591131"/>
    </source>
</evidence>
<feature type="transmembrane region" description="Helical" evidence="8">
    <location>
        <begin position="307"/>
        <end position="330"/>
    </location>
</feature>
<evidence type="ECO:0000256" key="7">
    <source>
        <dbReference type="SAM" id="MobiDB-lite"/>
    </source>
</evidence>
<evidence type="ECO:0008006" key="11">
    <source>
        <dbReference type="Google" id="ProtNLM"/>
    </source>
</evidence>
<sequence length="578" mass="63325">MPPTVPSRTSLARGSFVKKLPVVGAISGLCKDFGWKLIFMLHFTNHWAKGFSYIMIASTIRFYFRAMNVPGPDIDRYYSVAFMPWAMKPWLGVISDSVPIFGYHKLPYMMLISLLGLIGTIVAVSLKLVESNAPIATVGLFCANLQIMGYDLFAEAVYSRRLAGVPASGPSLVSYVWAGNQLLGLFATLLVGFIVEHADGVWGLGGAQWAILTTIFTSSTVIIPAWMNFFEEPKVTKEEARAHRKHLWGSQKEVAILSVVVGLAAVGYSVITLVARSNTVAFVTALVSVALLTGFAFSVMRPVIGKLMLFNAISQVTIISVGGPSIYFFTNDEQQYPAGPHFSDIFYGSVLGTVGQLCSVLAIFAFGKFMKKWKYRTVYLFMTIVLVVMQSGDPIIFSRLNVRIGIPDHVFAVGSTALVAAVSMIQFMPGFLILSHLCPKNMEATMFALLASLSNYSQNVTPPIAGYISQLLGVTPRGLPGVEESETFTNLWIVSLILMGLSITSIFFLWLIPNARMNERILIDGDDTSATAGSLVERWFKGKKTGDTKSEVSYEVSSEKPLDPPSDKEDKNNTEPIR</sequence>
<evidence type="ECO:0000256" key="3">
    <source>
        <dbReference type="ARBA" id="ARBA00022448"/>
    </source>
</evidence>
<feature type="transmembrane region" description="Helical" evidence="8">
    <location>
        <begin position="409"/>
        <end position="434"/>
    </location>
</feature>
<dbReference type="InterPro" id="IPR039309">
    <property type="entry name" value="BT1"/>
</dbReference>
<gene>
    <name evidence="9" type="ORF">FOL47_000596</name>
</gene>
<name>A0A7J6KWD2_PERCH</name>
<feature type="transmembrane region" description="Helical" evidence="8">
    <location>
        <begin position="76"/>
        <end position="94"/>
    </location>
</feature>
<evidence type="ECO:0000256" key="4">
    <source>
        <dbReference type="ARBA" id="ARBA00022692"/>
    </source>
</evidence>
<keyword evidence="10" id="KW-1185">Reference proteome</keyword>
<dbReference type="AlphaFoldDB" id="A0A7J6KWD2"/>
<dbReference type="Proteomes" id="UP000591131">
    <property type="component" value="Unassembled WGS sequence"/>
</dbReference>
<dbReference type="OrthoDB" id="754047at2759"/>
<feature type="transmembrane region" description="Helical" evidence="8">
    <location>
        <begin position="254"/>
        <end position="274"/>
    </location>
</feature>
<feature type="region of interest" description="Disordered" evidence="7">
    <location>
        <begin position="545"/>
        <end position="578"/>
    </location>
</feature>